<dbReference type="EMBL" id="JAOPJF010000034">
    <property type="protein sequence ID" value="KAK1144002.1"/>
    <property type="molecule type" value="Genomic_DNA"/>
</dbReference>
<comment type="caution">
    <text evidence="1">The sequence shown here is derived from an EMBL/GenBank/DDBJ whole genome shotgun (WGS) entry which is preliminary data.</text>
</comment>
<reference evidence="1 2" key="1">
    <citation type="journal article" date="2023" name="ACS Omega">
        <title>Identification of the Neoaspergillic Acid Biosynthesis Gene Cluster by Establishing an In Vitro CRISPR-Ribonucleoprotein Genetic System in Aspergillus melleus.</title>
        <authorList>
            <person name="Yuan B."/>
            <person name="Grau M.F."/>
            <person name="Murata R.M."/>
            <person name="Torok T."/>
            <person name="Venkateswaran K."/>
            <person name="Stajich J.E."/>
            <person name="Wang C.C.C."/>
        </authorList>
    </citation>
    <scope>NUCLEOTIDE SEQUENCE [LARGE SCALE GENOMIC DNA]</scope>
    <source>
        <strain evidence="1 2">IMV 1140</strain>
    </source>
</reference>
<accession>A0ACC3B199</accession>
<protein>
    <submittedName>
        <fullName evidence="1">Uncharacterized protein</fullName>
    </submittedName>
</protein>
<keyword evidence="2" id="KW-1185">Reference proteome</keyword>
<dbReference type="Proteomes" id="UP001177260">
    <property type="component" value="Unassembled WGS sequence"/>
</dbReference>
<proteinExistence type="predicted"/>
<organism evidence="1 2">
    <name type="scientific">Aspergillus melleus</name>
    <dbReference type="NCBI Taxonomy" id="138277"/>
    <lineage>
        <taxon>Eukaryota</taxon>
        <taxon>Fungi</taxon>
        <taxon>Dikarya</taxon>
        <taxon>Ascomycota</taxon>
        <taxon>Pezizomycotina</taxon>
        <taxon>Eurotiomycetes</taxon>
        <taxon>Eurotiomycetidae</taxon>
        <taxon>Eurotiales</taxon>
        <taxon>Aspergillaceae</taxon>
        <taxon>Aspergillus</taxon>
        <taxon>Aspergillus subgen. Circumdati</taxon>
    </lineage>
</organism>
<sequence>MSLPVLTSQPFPSAPHPISPTIPLYSRTEGSTCARKSYRQAIPEVPARNWTAPLRDGLPTPPSDMNGVASYNSIPSTNYGITLPPYAKQPAYPRMNTANSMVSSASVAQTKSQPSIHDAPASEPNNQKKGSSSVASYLKVPPSISNSKGSLTEFAAQMTCLFWFESTAKLRAIEERLNPVYSLVPEAIPSAGFQKWVTNILSTTQVSQNVILLALLFIYRLKKFNSGVRGKKGSEYRLMTIALMLGNKFLDDNTYTNKTWAEVSGISVQEIHIMEVEFLSNVRYNLFVSEKEWSQWHAKLGLFADFFHNAPLVPENNELGPTPPVLHISPSLGPSPQKQPSPCSKLPSPPALDSLRAPNWNMPANTPAYPNGPQLSGQIPPPISRKRTREDPVEETPSKKMAMPNVNPTSSSTLPPSSALTGMSTLPPVMTPTSAPTAGASTGAVSRLPRPNFPPFSHSFNPSVPTSMPQVPSTTGRAMPPIYNTTTNWVPQVAPTTGVPPVTSGMYNSSLALPDPARQHNSPFGVSSATVSPAVSAYSVHTPQTNLSPSFFLANRNSPYRPVRNVNTLLIPPPSTSLQQQRNIPFEHMHYQPLGKTAAERKTGLLPYLHQDAWSQGPFFPPTFHSNPNYST</sequence>
<name>A0ACC3B199_9EURO</name>
<evidence type="ECO:0000313" key="1">
    <source>
        <dbReference type="EMBL" id="KAK1144002.1"/>
    </source>
</evidence>
<gene>
    <name evidence="1" type="ORF">N8T08_005911</name>
</gene>
<evidence type="ECO:0000313" key="2">
    <source>
        <dbReference type="Proteomes" id="UP001177260"/>
    </source>
</evidence>